<dbReference type="EMBL" id="JBHMFI010000001">
    <property type="protein sequence ID" value="MFB9072242.1"/>
    <property type="molecule type" value="Genomic_DNA"/>
</dbReference>
<feature type="compositionally biased region" description="Gly residues" evidence="1">
    <location>
        <begin position="13"/>
        <end position="27"/>
    </location>
</feature>
<name>A0ABV5FZZ7_9MICC</name>
<accession>A0ABV5FZZ7</accession>
<dbReference type="Proteomes" id="UP001589575">
    <property type="component" value="Unassembled WGS sequence"/>
</dbReference>
<gene>
    <name evidence="2" type="ORF">ACFFX0_13935</name>
</gene>
<keyword evidence="3" id="KW-1185">Reference proteome</keyword>
<organism evidence="2 3">
    <name type="scientific">Citricoccus parietis</name>
    <dbReference type="NCBI Taxonomy" id="592307"/>
    <lineage>
        <taxon>Bacteria</taxon>
        <taxon>Bacillati</taxon>
        <taxon>Actinomycetota</taxon>
        <taxon>Actinomycetes</taxon>
        <taxon>Micrococcales</taxon>
        <taxon>Micrococcaceae</taxon>
        <taxon>Citricoccus</taxon>
    </lineage>
</organism>
<protein>
    <recommendedName>
        <fullName evidence="4">XRE family transcriptional regulator</fullName>
    </recommendedName>
</protein>
<evidence type="ECO:0000313" key="3">
    <source>
        <dbReference type="Proteomes" id="UP001589575"/>
    </source>
</evidence>
<proteinExistence type="predicted"/>
<reference evidence="2 3" key="1">
    <citation type="submission" date="2024-09" db="EMBL/GenBank/DDBJ databases">
        <authorList>
            <person name="Sun Q."/>
            <person name="Mori K."/>
        </authorList>
    </citation>
    <scope>NUCLEOTIDE SEQUENCE [LARGE SCALE GENOMIC DNA]</scope>
    <source>
        <strain evidence="2 3">CCM 7609</strain>
    </source>
</reference>
<dbReference type="Gene3D" id="1.10.260.40">
    <property type="entry name" value="lambda repressor-like DNA-binding domains"/>
    <property type="match status" value="1"/>
</dbReference>
<sequence>MFQRMALADLGGGDHLAADGGTGGNPESGGEAEAYGFQRCRSHGATVVTRTPEHTGSLRIRCGRDRTVVVLDGYRLGTEPGRANLQLTGHDGAMADHDFIIPADLARAARALTQVSYAVVAKAAGLEPGDLRAYERGHGTLDADESHRLRRALEGFGAQFIAEDDQAGYGVRQKFNSVKAKRLETWEGEGGPAYEDDI</sequence>
<comment type="caution">
    <text evidence="2">The sequence shown here is derived from an EMBL/GenBank/DDBJ whole genome shotgun (WGS) entry which is preliminary data.</text>
</comment>
<feature type="region of interest" description="Disordered" evidence="1">
    <location>
        <begin position="13"/>
        <end position="32"/>
    </location>
</feature>
<evidence type="ECO:0008006" key="4">
    <source>
        <dbReference type="Google" id="ProtNLM"/>
    </source>
</evidence>
<evidence type="ECO:0000313" key="2">
    <source>
        <dbReference type="EMBL" id="MFB9072242.1"/>
    </source>
</evidence>
<evidence type="ECO:0000256" key="1">
    <source>
        <dbReference type="SAM" id="MobiDB-lite"/>
    </source>
</evidence>
<dbReference type="InterPro" id="IPR010982">
    <property type="entry name" value="Lambda_DNA-bd_dom_sf"/>
</dbReference>